<dbReference type="KEGG" id="tsv:DSM104635_00690"/>
<keyword evidence="1" id="KW-0732">Signal</keyword>
<organism evidence="3 4">
    <name type="scientific">Terricaulis silvestris</name>
    <dbReference type="NCBI Taxonomy" id="2686094"/>
    <lineage>
        <taxon>Bacteria</taxon>
        <taxon>Pseudomonadati</taxon>
        <taxon>Pseudomonadota</taxon>
        <taxon>Alphaproteobacteria</taxon>
        <taxon>Caulobacterales</taxon>
        <taxon>Caulobacteraceae</taxon>
        <taxon>Terricaulis</taxon>
    </lineage>
</organism>
<evidence type="ECO:0000313" key="4">
    <source>
        <dbReference type="Proteomes" id="UP000431269"/>
    </source>
</evidence>
<feature type="domain" description="DUF306" evidence="2">
    <location>
        <begin position="30"/>
        <end position="123"/>
    </location>
</feature>
<dbReference type="Pfam" id="PF03724">
    <property type="entry name" value="META"/>
    <property type="match status" value="1"/>
</dbReference>
<reference evidence="4" key="1">
    <citation type="submission" date="2019-12" db="EMBL/GenBank/DDBJ databases">
        <title>Complete genome of Terracaulis silvestris 0127_4.</title>
        <authorList>
            <person name="Vieira S."/>
            <person name="Riedel T."/>
            <person name="Sproer C."/>
            <person name="Pascual J."/>
            <person name="Boedeker C."/>
            <person name="Overmann J."/>
        </authorList>
    </citation>
    <scope>NUCLEOTIDE SEQUENCE [LARGE SCALE GENOMIC DNA]</scope>
    <source>
        <strain evidence="4">0127_4</strain>
    </source>
</reference>
<feature type="chain" id="PRO_5026186739" evidence="1">
    <location>
        <begin position="20"/>
        <end position="126"/>
    </location>
</feature>
<protein>
    <submittedName>
        <fullName evidence="3">META domain protein</fullName>
    </submittedName>
</protein>
<dbReference type="PROSITE" id="PS51257">
    <property type="entry name" value="PROKAR_LIPOPROTEIN"/>
    <property type="match status" value="1"/>
</dbReference>
<dbReference type="PANTHER" id="PTHR35535">
    <property type="entry name" value="HEAT SHOCK PROTEIN HSLJ"/>
    <property type="match status" value="1"/>
</dbReference>
<dbReference type="PANTHER" id="PTHR35535:SF1">
    <property type="entry name" value="HEAT SHOCK PROTEIN HSLJ"/>
    <property type="match status" value="1"/>
</dbReference>
<dbReference type="AlphaFoldDB" id="A0A6I6ML24"/>
<evidence type="ECO:0000313" key="3">
    <source>
        <dbReference type="EMBL" id="QGZ93876.1"/>
    </source>
</evidence>
<accession>A0A6I6ML24</accession>
<name>A0A6I6ML24_9CAUL</name>
<evidence type="ECO:0000259" key="2">
    <source>
        <dbReference type="Pfam" id="PF03724"/>
    </source>
</evidence>
<dbReference type="InterPro" id="IPR038670">
    <property type="entry name" value="HslJ-like_sf"/>
</dbReference>
<dbReference type="EMBL" id="CP047045">
    <property type="protein sequence ID" value="QGZ93876.1"/>
    <property type="molecule type" value="Genomic_DNA"/>
</dbReference>
<keyword evidence="4" id="KW-1185">Reference proteome</keyword>
<evidence type="ECO:0000256" key="1">
    <source>
        <dbReference type="SAM" id="SignalP"/>
    </source>
</evidence>
<dbReference type="InterPro" id="IPR005184">
    <property type="entry name" value="DUF306_Meta_HslJ"/>
</dbReference>
<feature type="signal peptide" evidence="1">
    <location>
        <begin position="1"/>
        <end position="19"/>
    </location>
</feature>
<gene>
    <name evidence="3" type="ORF">DSM104635_00690</name>
</gene>
<dbReference type="Proteomes" id="UP000431269">
    <property type="component" value="Chromosome"/>
</dbReference>
<proteinExistence type="predicted"/>
<dbReference type="InterPro" id="IPR053147">
    <property type="entry name" value="Hsp_HslJ-like"/>
</dbReference>
<dbReference type="Gene3D" id="2.40.128.270">
    <property type="match status" value="1"/>
</dbReference>
<sequence length="126" mass="13557">MRVAILVAALAMLGACATAPDTAVELTGSEWALITDAQPSPTIDFTDQGASGFAGCNRWFSSIERTGDQLSFGDIGLTRMMCPAPQMTTERTYTDALNRTDHVRIEGNELVLSGSGADLLRFRRTN</sequence>
<dbReference type="RefSeq" id="WP_158764862.1">
    <property type="nucleotide sequence ID" value="NZ_CP047045.1"/>
</dbReference>